<keyword evidence="3 5" id="KW-0732">Signal</keyword>
<evidence type="ECO:0000256" key="1">
    <source>
        <dbReference type="ARBA" id="ARBA00004561"/>
    </source>
</evidence>
<dbReference type="Proteomes" id="UP000636811">
    <property type="component" value="Unassembled WGS sequence"/>
</dbReference>
<dbReference type="Gene3D" id="2.60.40.1090">
    <property type="entry name" value="Fimbrial-type adhesion domain"/>
    <property type="match status" value="1"/>
</dbReference>
<feature type="domain" description="Fimbrial-type adhesion" evidence="6">
    <location>
        <begin position="34"/>
        <end position="192"/>
    </location>
</feature>
<evidence type="ECO:0000313" key="7">
    <source>
        <dbReference type="EMBL" id="MBF7979014.1"/>
    </source>
</evidence>
<comment type="caution">
    <text evidence="7">The sequence shown here is derived from an EMBL/GenBank/DDBJ whole genome shotgun (WGS) entry which is preliminary data.</text>
</comment>
<evidence type="ECO:0000256" key="2">
    <source>
        <dbReference type="ARBA" id="ARBA00006671"/>
    </source>
</evidence>
<gene>
    <name evidence="7" type="ORF">IV433_06265</name>
</gene>
<dbReference type="InterPro" id="IPR050263">
    <property type="entry name" value="Bact_Fimbrial_Adh_Pro"/>
</dbReference>
<dbReference type="Pfam" id="PF00419">
    <property type="entry name" value="Fimbrial"/>
    <property type="match status" value="1"/>
</dbReference>
<proteinExistence type="inferred from homology"/>
<accession>A0ABS0E1N1</accession>
<evidence type="ECO:0000256" key="3">
    <source>
        <dbReference type="ARBA" id="ARBA00022729"/>
    </source>
</evidence>
<keyword evidence="4" id="KW-0281">Fimbrium</keyword>
<comment type="similarity">
    <text evidence="2">Belongs to the fimbrial protein family.</text>
</comment>
<evidence type="ECO:0000313" key="8">
    <source>
        <dbReference type="Proteomes" id="UP000636811"/>
    </source>
</evidence>
<organism evidence="7 8">
    <name type="scientific">Rahnella laticis</name>
    <dbReference type="NCBI Taxonomy" id="2787622"/>
    <lineage>
        <taxon>Bacteria</taxon>
        <taxon>Pseudomonadati</taxon>
        <taxon>Pseudomonadota</taxon>
        <taxon>Gammaproteobacteria</taxon>
        <taxon>Enterobacterales</taxon>
        <taxon>Yersiniaceae</taxon>
        <taxon>Rahnella</taxon>
    </lineage>
</organism>
<evidence type="ECO:0000256" key="5">
    <source>
        <dbReference type="SAM" id="SignalP"/>
    </source>
</evidence>
<name>A0ABS0E1N1_9GAMM</name>
<dbReference type="PANTHER" id="PTHR33420">
    <property type="entry name" value="FIMBRIAL SUBUNIT ELFA-RELATED"/>
    <property type="match status" value="1"/>
</dbReference>
<evidence type="ECO:0000256" key="4">
    <source>
        <dbReference type="ARBA" id="ARBA00023263"/>
    </source>
</evidence>
<reference evidence="7 8" key="1">
    <citation type="submission" date="2020-11" db="EMBL/GenBank/DDBJ databases">
        <title>Taxonomic investigation of Rahnella strains.</title>
        <authorList>
            <person name="Lee S.D."/>
        </authorList>
    </citation>
    <scope>NUCLEOTIDE SEQUENCE [LARGE SCALE GENOMIC DNA]</scope>
    <source>
        <strain evidence="7 8">SAP-17</strain>
    </source>
</reference>
<evidence type="ECO:0000259" key="6">
    <source>
        <dbReference type="Pfam" id="PF00419"/>
    </source>
</evidence>
<dbReference type="RefSeq" id="WP_195813484.1">
    <property type="nucleotide sequence ID" value="NZ_JADOBI010000002.1"/>
</dbReference>
<sequence length="192" mass="19879">MTLNKNVLAGALALSLLPVAGMVHADDAASSVEIQFNGSVKAPTCTINDSDTDHSVNLTEINQAKVAALTTGQATAENQQRFHLSVNCAEKASADDLTLTIDGHTDGSTPNILTNASTDAASAKGVGFELFSEQDLATPLQVNGGVVPSADYIDRLNQGNGSINFVVEYAKQDATVSAGALTSNATFAFTYK</sequence>
<comment type="subcellular location">
    <subcellularLocation>
        <location evidence="1">Fimbrium</location>
    </subcellularLocation>
</comment>
<protein>
    <submittedName>
        <fullName evidence="7">Type 1 fimbrial protein</fullName>
    </submittedName>
</protein>
<feature type="signal peptide" evidence="5">
    <location>
        <begin position="1"/>
        <end position="25"/>
    </location>
</feature>
<dbReference type="PANTHER" id="PTHR33420:SF3">
    <property type="entry name" value="FIMBRIAL SUBUNIT ELFA"/>
    <property type="match status" value="1"/>
</dbReference>
<dbReference type="EMBL" id="JADOBI010000002">
    <property type="protein sequence ID" value="MBF7979014.1"/>
    <property type="molecule type" value="Genomic_DNA"/>
</dbReference>
<dbReference type="InterPro" id="IPR008966">
    <property type="entry name" value="Adhesion_dom_sf"/>
</dbReference>
<feature type="chain" id="PRO_5047210468" evidence="5">
    <location>
        <begin position="26"/>
        <end position="192"/>
    </location>
</feature>
<keyword evidence="8" id="KW-1185">Reference proteome</keyword>
<dbReference type="SUPFAM" id="SSF49401">
    <property type="entry name" value="Bacterial adhesins"/>
    <property type="match status" value="1"/>
</dbReference>
<dbReference type="InterPro" id="IPR036937">
    <property type="entry name" value="Adhesion_dom_fimbrial_sf"/>
</dbReference>
<dbReference type="InterPro" id="IPR000259">
    <property type="entry name" value="Adhesion_dom_fimbrial"/>
</dbReference>